<feature type="transmembrane region" description="Helical" evidence="1">
    <location>
        <begin position="317"/>
        <end position="339"/>
    </location>
</feature>
<dbReference type="RefSeq" id="WP_189649486.1">
    <property type="nucleotide sequence ID" value="NZ_BMRC01000010.1"/>
</dbReference>
<feature type="transmembrane region" description="Helical" evidence="1">
    <location>
        <begin position="47"/>
        <end position="66"/>
    </location>
</feature>
<feature type="transmembrane region" description="Helical" evidence="1">
    <location>
        <begin position="149"/>
        <end position="170"/>
    </location>
</feature>
<gene>
    <name evidence="2" type="ORF">ACFFV7_31380</name>
</gene>
<feature type="transmembrane region" description="Helical" evidence="1">
    <location>
        <begin position="247"/>
        <end position="265"/>
    </location>
</feature>
<accession>A0ABV5IP10</accession>
<feature type="transmembrane region" description="Helical" evidence="1">
    <location>
        <begin position="176"/>
        <end position="195"/>
    </location>
</feature>
<sequence>MIVGLRRRPPPRLVAVTAALFAGRGAFRAALWTANLVLLGMWGADEFALYATANGVSGWLLALTSSGIEKAALALVPRRGGQGLRPLFMLLAATPFTLAVPVWLALAAADPGGAPARYAAAAAYACGLGCCAVMAALNRLRGRARADVFAYLTLAVAQASGVGLVAWTGMGANGLLAVHVGVLAVLNGVLAAGLLRRRPGAPGKGAYRPAVRAAALLSVGEVTSVAATSVTFAYFAHLDDAQKTSVFYVWSVALSVVVMGVSYLLRILQPRVAVWIEGMGEAGARRMARRILAPAVPAGVVAVVVLSVLLAGGQRGVVATGAALLVEAVLTAAVLPAFLLVENTDDRGRRLAAVAACLQFAVVAAAGWFLVPAAAAFGALLAYCAGEVVKGGVMLATLRKETS</sequence>
<feature type="transmembrane region" description="Helical" evidence="1">
    <location>
        <begin position="351"/>
        <end position="371"/>
    </location>
</feature>
<name>A0ABV5IP10_9ACTN</name>
<comment type="caution">
    <text evidence="2">The sequence shown here is derived from an EMBL/GenBank/DDBJ whole genome shotgun (WGS) entry which is preliminary data.</text>
</comment>
<evidence type="ECO:0000256" key="1">
    <source>
        <dbReference type="SAM" id="Phobius"/>
    </source>
</evidence>
<feature type="transmembrane region" description="Helical" evidence="1">
    <location>
        <begin position="215"/>
        <end position="235"/>
    </location>
</feature>
<keyword evidence="1" id="KW-0812">Transmembrane</keyword>
<reference evidence="2 3" key="1">
    <citation type="submission" date="2024-09" db="EMBL/GenBank/DDBJ databases">
        <authorList>
            <person name="Sun Q."/>
            <person name="Mori K."/>
        </authorList>
    </citation>
    <scope>NUCLEOTIDE SEQUENCE [LARGE SCALE GENOMIC DNA]</scope>
    <source>
        <strain evidence="2 3">CCM 3426</strain>
    </source>
</reference>
<evidence type="ECO:0000313" key="2">
    <source>
        <dbReference type="EMBL" id="MFB9205735.1"/>
    </source>
</evidence>
<organism evidence="2 3">
    <name type="scientific">Nonomuraea spiralis</name>
    <dbReference type="NCBI Taxonomy" id="46182"/>
    <lineage>
        <taxon>Bacteria</taxon>
        <taxon>Bacillati</taxon>
        <taxon>Actinomycetota</taxon>
        <taxon>Actinomycetes</taxon>
        <taxon>Streptosporangiales</taxon>
        <taxon>Streptosporangiaceae</taxon>
        <taxon>Nonomuraea</taxon>
    </lineage>
</organism>
<feature type="transmembrane region" description="Helical" evidence="1">
    <location>
        <begin position="118"/>
        <end position="137"/>
    </location>
</feature>
<dbReference type="EMBL" id="JBHMEI010000030">
    <property type="protein sequence ID" value="MFB9205735.1"/>
    <property type="molecule type" value="Genomic_DNA"/>
</dbReference>
<evidence type="ECO:0000313" key="3">
    <source>
        <dbReference type="Proteomes" id="UP001589647"/>
    </source>
</evidence>
<protein>
    <recommendedName>
        <fullName evidence="4">O-antigen/teichoic acid export membrane protein</fullName>
    </recommendedName>
</protein>
<dbReference type="Proteomes" id="UP001589647">
    <property type="component" value="Unassembled WGS sequence"/>
</dbReference>
<proteinExistence type="predicted"/>
<keyword evidence="3" id="KW-1185">Reference proteome</keyword>
<keyword evidence="1" id="KW-0472">Membrane</keyword>
<evidence type="ECO:0008006" key="4">
    <source>
        <dbReference type="Google" id="ProtNLM"/>
    </source>
</evidence>
<feature type="transmembrane region" description="Helical" evidence="1">
    <location>
        <begin position="87"/>
        <end position="106"/>
    </location>
</feature>
<feature type="transmembrane region" description="Helical" evidence="1">
    <location>
        <begin position="291"/>
        <end position="311"/>
    </location>
</feature>
<keyword evidence="1" id="KW-1133">Transmembrane helix</keyword>